<name>A0A319CSE3_9EURO</name>
<evidence type="ECO:0000313" key="3">
    <source>
        <dbReference type="Proteomes" id="UP000247810"/>
    </source>
</evidence>
<evidence type="ECO:0000256" key="1">
    <source>
        <dbReference type="SAM" id="MobiDB-lite"/>
    </source>
</evidence>
<dbReference type="Proteomes" id="UP000247810">
    <property type="component" value="Unassembled WGS sequence"/>
</dbReference>
<accession>A0A319CSE3</accession>
<reference evidence="2 3" key="1">
    <citation type="submission" date="2018-02" db="EMBL/GenBank/DDBJ databases">
        <title>The genomes of Aspergillus section Nigri reveals drivers in fungal speciation.</title>
        <authorList>
            <consortium name="DOE Joint Genome Institute"/>
            <person name="Vesth T.C."/>
            <person name="Nybo J."/>
            <person name="Theobald S."/>
            <person name="Brandl J."/>
            <person name="Frisvad J.C."/>
            <person name="Nielsen K.F."/>
            <person name="Lyhne E.K."/>
            <person name="Kogle M.E."/>
            <person name="Kuo A."/>
            <person name="Riley R."/>
            <person name="Clum A."/>
            <person name="Nolan M."/>
            <person name="Lipzen A."/>
            <person name="Salamov A."/>
            <person name="Henrissat B."/>
            <person name="Wiebenga A."/>
            <person name="De vries R.P."/>
            <person name="Grigoriev I.V."/>
            <person name="Mortensen U.H."/>
            <person name="Andersen M.R."/>
            <person name="Baker S.E."/>
        </authorList>
    </citation>
    <scope>NUCLEOTIDE SEQUENCE [LARGE SCALE GENOMIC DNA]</scope>
    <source>
        <strain evidence="2 3">CBS 707.79</strain>
    </source>
</reference>
<gene>
    <name evidence="2" type="ORF">BO71DRAFT_144124</name>
</gene>
<protein>
    <submittedName>
        <fullName evidence="2">Uncharacterized protein</fullName>
    </submittedName>
</protein>
<evidence type="ECO:0000313" key="2">
    <source>
        <dbReference type="EMBL" id="PYH88256.1"/>
    </source>
</evidence>
<organism evidence="2 3">
    <name type="scientific">Aspergillus ellipticus CBS 707.79</name>
    <dbReference type="NCBI Taxonomy" id="1448320"/>
    <lineage>
        <taxon>Eukaryota</taxon>
        <taxon>Fungi</taxon>
        <taxon>Dikarya</taxon>
        <taxon>Ascomycota</taxon>
        <taxon>Pezizomycotina</taxon>
        <taxon>Eurotiomycetes</taxon>
        <taxon>Eurotiomycetidae</taxon>
        <taxon>Eurotiales</taxon>
        <taxon>Aspergillaceae</taxon>
        <taxon>Aspergillus</taxon>
        <taxon>Aspergillus subgen. Circumdati</taxon>
    </lineage>
</organism>
<feature type="compositionally biased region" description="Basic and acidic residues" evidence="1">
    <location>
        <begin position="35"/>
        <end position="61"/>
    </location>
</feature>
<dbReference type="VEuPathDB" id="FungiDB:BO71DRAFT_144124"/>
<dbReference type="AlphaFoldDB" id="A0A319CSE3"/>
<dbReference type="EMBL" id="KZ826111">
    <property type="protein sequence ID" value="PYH88256.1"/>
    <property type="molecule type" value="Genomic_DNA"/>
</dbReference>
<sequence length="92" mass="10338">MQIVRYSRQGPGEGLGVNKASGLPTHGQTRRRRQKTEDNDRRQRGRSDGREARQAMDETKQKQKQKQKQTQNGWCCWSAGPSSAEGGDPGRV</sequence>
<proteinExistence type="predicted"/>
<keyword evidence="3" id="KW-1185">Reference proteome</keyword>
<feature type="region of interest" description="Disordered" evidence="1">
    <location>
        <begin position="1"/>
        <end position="92"/>
    </location>
</feature>